<dbReference type="VEuPathDB" id="FungiDB:P168DRAFT_305576"/>
<organism evidence="1 2">
    <name type="scientific">Aspergillus campestris (strain IBT 28561)</name>
    <dbReference type="NCBI Taxonomy" id="1392248"/>
    <lineage>
        <taxon>Eukaryota</taxon>
        <taxon>Fungi</taxon>
        <taxon>Dikarya</taxon>
        <taxon>Ascomycota</taxon>
        <taxon>Pezizomycotina</taxon>
        <taxon>Eurotiomycetes</taxon>
        <taxon>Eurotiomycetidae</taxon>
        <taxon>Eurotiales</taxon>
        <taxon>Aspergillaceae</taxon>
        <taxon>Aspergillus</taxon>
        <taxon>Aspergillus subgen. Circumdati</taxon>
    </lineage>
</organism>
<dbReference type="Proteomes" id="UP000234254">
    <property type="component" value="Unassembled WGS sequence"/>
</dbReference>
<keyword evidence="2" id="KW-1185">Reference proteome</keyword>
<reference evidence="1" key="1">
    <citation type="submission" date="2016-12" db="EMBL/GenBank/DDBJ databases">
        <title>The genomes of Aspergillus section Nigri reveals drivers in fungal speciation.</title>
        <authorList>
            <consortium name="DOE Joint Genome Institute"/>
            <person name="Vesth T.C."/>
            <person name="Nybo J."/>
            <person name="Theobald S."/>
            <person name="Brandl J."/>
            <person name="Frisvad J.C."/>
            <person name="Nielsen K.F."/>
            <person name="Lyhne E.K."/>
            <person name="Kogle M.E."/>
            <person name="Kuo A."/>
            <person name="Riley R."/>
            <person name="Clum A."/>
            <person name="Nolan M."/>
            <person name="Lipzen A."/>
            <person name="Salamov A."/>
            <person name="Henrissat B."/>
            <person name="Wiebenga A."/>
            <person name="De vries R.P."/>
            <person name="Grigoriev I.V."/>
            <person name="Mortensen U.H."/>
            <person name="Andersen M.R."/>
            <person name="Baker S.E."/>
        </authorList>
    </citation>
    <scope>NUCLEOTIDE SEQUENCE</scope>
    <source>
        <strain evidence="1">IBT 28561</strain>
    </source>
</reference>
<accession>A0A2I1D081</accession>
<sequence length="233" mass="25640">MDATDDVMNTISEFIYFRVEPSVKPEDPNSDEGYALLRVFEAVKAQCAYRSSAWGRSVEDESVIVWVVEWTDIYAGTNLTYLKPFVPPDTHIQAVYATLTPPIHATETLTKNPITELCALAFESGLPPAQQTKLSCDLVHFRSTLTGSSVLPEGQRPTSWTMGYVERPGTVPMEKSPTGKALVYLLVVGWPSVEAHLEAKKSEAFAEGIKSVREAMLGTAPGLGMMHVSFRKV</sequence>
<evidence type="ECO:0000313" key="1">
    <source>
        <dbReference type="EMBL" id="PKY03276.1"/>
    </source>
</evidence>
<protein>
    <recommendedName>
        <fullName evidence="3">ABM domain-containing protein</fullName>
    </recommendedName>
</protein>
<comment type="caution">
    <text evidence="1">The sequence shown here is derived from an EMBL/GenBank/DDBJ whole genome shotgun (WGS) entry which is preliminary data.</text>
</comment>
<evidence type="ECO:0000313" key="2">
    <source>
        <dbReference type="Proteomes" id="UP000234254"/>
    </source>
</evidence>
<dbReference type="EMBL" id="MSFM01000008">
    <property type="protein sequence ID" value="PKY03276.1"/>
    <property type="molecule type" value="Genomic_DNA"/>
</dbReference>
<dbReference type="GeneID" id="36546465"/>
<dbReference type="OrthoDB" id="3830579at2759"/>
<dbReference type="RefSeq" id="XP_024691870.1">
    <property type="nucleotide sequence ID" value="XM_024838941.1"/>
</dbReference>
<proteinExistence type="predicted"/>
<name>A0A2I1D081_ASPC2</name>
<dbReference type="AlphaFoldDB" id="A0A2I1D081"/>
<gene>
    <name evidence="1" type="ORF">P168DRAFT_305576</name>
</gene>
<evidence type="ECO:0008006" key="3">
    <source>
        <dbReference type="Google" id="ProtNLM"/>
    </source>
</evidence>